<evidence type="ECO:0000256" key="1">
    <source>
        <dbReference type="SAM" id="MobiDB-lite"/>
    </source>
</evidence>
<dbReference type="Proteomes" id="UP000077521">
    <property type="component" value="Unassembled WGS sequence"/>
</dbReference>
<protein>
    <submittedName>
        <fullName evidence="2">Uncharacterized protein</fullName>
    </submittedName>
</protein>
<feature type="non-terminal residue" evidence="2">
    <location>
        <position position="483"/>
    </location>
</feature>
<sequence>MSDNVPGPASTPSHDDSPADRVLPPSSASESNSTPADSTSARSSSAEADALRSASTHDASANPLESGFKTTATPGGVHMSNEAFQELVVRARAGGAMLADDRKDAVFHPSFRVGGSTFLATVKVWFGSPLAVPDDLVRAFNAGNNIPLSLLTVAAIRDYGINQRRSVFQPQMSGRLLEEFGHFHAIHLFRSVREVPPDETQEDDPIFQLTEHALTIISRVNAYTWPVYREYDKRVRQEIWSARHKGIPVPFRINSLHAPTLDDAELMVRGRSGALADYAAMLESGWSAVVTAHPSEVAKFGKRLNEAHAVTAASVKEDPLAHPPQPLGAYSGSRSGATGKRKAADEADASPGRNRSAHQSFQRSVSAPFFPSAHPSTFPPQQQPSFQHSPFPGFTPVSHQSFPAHTPSGPKGPAFCSVCLAFTGSHSWDSCPGPYPDGLASSPFGKGWLWKGKLRTACARWNAGTPEPNVECHFGHYCMQCGQ</sequence>
<feature type="compositionally biased region" description="Low complexity" evidence="1">
    <location>
        <begin position="383"/>
        <end position="392"/>
    </location>
</feature>
<dbReference type="AlphaFoldDB" id="A0A8T8SB66"/>
<evidence type="ECO:0000313" key="3">
    <source>
        <dbReference type="Proteomes" id="UP000077521"/>
    </source>
</evidence>
<dbReference type="EMBL" id="LWDF02002211">
    <property type="protein sequence ID" value="KAE8236463.1"/>
    <property type="molecule type" value="Genomic_DNA"/>
</dbReference>
<comment type="caution">
    <text evidence="2">The sequence shown here is derived from an EMBL/GenBank/DDBJ whole genome shotgun (WGS) entry which is preliminary data.</text>
</comment>
<gene>
    <name evidence="2" type="ORF">A4X13_0g9146</name>
</gene>
<keyword evidence="3" id="KW-1185">Reference proteome</keyword>
<feature type="region of interest" description="Disordered" evidence="1">
    <location>
        <begin position="314"/>
        <end position="406"/>
    </location>
</feature>
<reference evidence="2" key="2">
    <citation type="journal article" date="2019" name="IMA Fungus">
        <title>Genome sequencing and comparison of five Tilletia species to identify candidate genes for the detection of regulated species infecting wheat.</title>
        <authorList>
            <person name="Nguyen H.D.T."/>
            <person name="Sultana T."/>
            <person name="Kesanakurti P."/>
            <person name="Hambleton S."/>
        </authorList>
    </citation>
    <scope>NUCLEOTIDE SEQUENCE</scope>
    <source>
        <strain evidence="2">DAOMC 236416</strain>
    </source>
</reference>
<organism evidence="2 3">
    <name type="scientific">Tilletia indica</name>
    <dbReference type="NCBI Taxonomy" id="43049"/>
    <lineage>
        <taxon>Eukaryota</taxon>
        <taxon>Fungi</taxon>
        <taxon>Dikarya</taxon>
        <taxon>Basidiomycota</taxon>
        <taxon>Ustilaginomycotina</taxon>
        <taxon>Exobasidiomycetes</taxon>
        <taxon>Tilletiales</taxon>
        <taxon>Tilletiaceae</taxon>
        <taxon>Tilletia</taxon>
    </lineage>
</organism>
<accession>A0A8T8SB66</accession>
<feature type="compositionally biased region" description="Polar residues" evidence="1">
    <location>
        <begin position="26"/>
        <end position="46"/>
    </location>
</feature>
<reference evidence="2" key="1">
    <citation type="submission" date="2016-04" db="EMBL/GenBank/DDBJ databases">
        <authorList>
            <person name="Nguyen H.D."/>
            <person name="Samba Siva P."/>
            <person name="Cullis J."/>
            <person name="Levesque C.A."/>
            <person name="Hambleton S."/>
        </authorList>
    </citation>
    <scope>NUCLEOTIDE SEQUENCE</scope>
    <source>
        <strain evidence="2">DAOMC 236416</strain>
    </source>
</reference>
<feature type="region of interest" description="Disordered" evidence="1">
    <location>
        <begin position="1"/>
        <end position="77"/>
    </location>
</feature>
<proteinExistence type="predicted"/>
<name>A0A8T8SB66_9BASI</name>
<evidence type="ECO:0000313" key="2">
    <source>
        <dbReference type="EMBL" id="KAE8236463.1"/>
    </source>
</evidence>